<dbReference type="InterPro" id="IPR014833">
    <property type="entry name" value="TnsA_N"/>
</dbReference>
<name>A0A087M180_9HYPH</name>
<reference evidence="2 3" key="1">
    <citation type="submission" date="2014-08" db="EMBL/GenBank/DDBJ databases">
        <authorList>
            <person name="Hassan Y.I."/>
            <person name="Lepp D."/>
            <person name="Zhou T."/>
        </authorList>
    </citation>
    <scope>NUCLEOTIDE SEQUENCE [LARGE SCALE GENOMIC DNA]</scope>
    <source>
        <strain evidence="2 3">IFO13584</strain>
    </source>
</reference>
<accession>A0A087M180</accession>
<proteinExistence type="predicted"/>
<dbReference type="EMBL" id="JQGC01000012">
    <property type="protein sequence ID" value="KFL30633.1"/>
    <property type="molecule type" value="Genomic_DNA"/>
</dbReference>
<feature type="domain" description="TnsA endonuclease N-terminal" evidence="1">
    <location>
        <begin position="18"/>
        <end position="93"/>
    </location>
</feature>
<sequence>MPCEAQHERMHVRICEADPRIVDYQHQPHRLEIFMSNRSKPLIYFPDAIRQRDDGTIEVIETKQTQHQFKRSSAYADKLDYAEQVYATLGWAFLRLSQDKDLEIRPLWPNARMISLHNKRRVTSADRLRFMEAAEREGGTLAFGKAIETLAANGLYQPCDAVNLLHRMIVGRVAFIDVTRRIQTDSPVALIAGPGPASVLRSLPKLFGPSVDIDVLEMEAI</sequence>
<evidence type="ECO:0000259" key="1">
    <source>
        <dbReference type="Pfam" id="PF08722"/>
    </source>
</evidence>
<keyword evidence="3" id="KW-1185">Reference proteome</keyword>
<dbReference type="Proteomes" id="UP000028981">
    <property type="component" value="Unassembled WGS sequence"/>
</dbReference>
<organism evidence="2 3">
    <name type="scientific">Devosia riboflavina</name>
    <dbReference type="NCBI Taxonomy" id="46914"/>
    <lineage>
        <taxon>Bacteria</taxon>
        <taxon>Pseudomonadati</taxon>
        <taxon>Pseudomonadota</taxon>
        <taxon>Alphaproteobacteria</taxon>
        <taxon>Hyphomicrobiales</taxon>
        <taxon>Devosiaceae</taxon>
        <taxon>Devosia</taxon>
    </lineage>
</organism>
<dbReference type="Pfam" id="PF08722">
    <property type="entry name" value="Tn7_TnsA-like_N"/>
    <property type="match status" value="1"/>
</dbReference>
<gene>
    <name evidence="2" type="ORF">JP75_14255</name>
</gene>
<dbReference type="STRING" id="46914.JP75_14255"/>
<evidence type="ECO:0000313" key="2">
    <source>
        <dbReference type="EMBL" id="KFL30633.1"/>
    </source>
</evidence>
<protein>
    <recommendedName>
        <fullName evidence="1">TnsA endonuclease N-terminal domain-containing protein</fullName>
    </recommendedName>
</protein>
<evidence type="ECO:0000313" key="3">
    <source>
        <dbReference type="Proteomes" id="UP000028981"/>
    </source>
</evidence>
<dbReference type="AlphaFoldDB" id="A0A087M180"/>
<comment type="caution">
    <text evidence="2">The sequence shown here is derived from an EMBL/GenBank/DDBJ whole genome shotgun (WGS) entry which is preliminary data.</text>
</comment>